<dbReference type="InterPro" id="IPR022893">
    <property type="entry name" value="Shikimate_DH_fam"/>
</dbReference>
<accession>A0A7G9B423</accession>
<keyword evidence="2 3" id="KW-0057">Aromatic amino acid biosynthesis</keyword>
<dbReference type="PRINTS" id="PR01100">
    <property type="entry name" value="SHIKIMTKNASE"/>
</dbReference>
<keyword evidence="6" id="KW-1185">Reference proteome</keyword>
<dbReference type="SUPFAM" id="SSF51735">
    <property type="entry name" value="NAD(P)-binding Rossmann-fold domains"/>
    <property type="match status" value="1"/>
</dbReference>
<comment type="function">
    <text evidence="3">Catalyzes the specific phosphorylation of the 3-hydroxyl group of shikimic acid using ATP as a cosubstrate.</text>
</comment>
<dbReference type="KEGG" id="ohi:H8790_12825"/>
<dbReference type="InterPro" id="IPR027417">
    <property type="entry name" value="P-loop_NTPase"/>
</dbReference>
<comment type="pathway">
    <text evidence="1">Metabolic intermediate biosynthesis; chorismate biosynthesis; chorismate from D-erythrose 4-phosphate and phosphoenolpyruvate: step 4/7.</text>
</comment>
<keyword evidence="3" id="KW-0963">Cytoplasm</keyword>
<dbReference type="CDD" id="cd01065">
    <property type="entry name" value="NAD_bind_Shikimate_DH"/>
    <property type="match status" value="1"/>
</dbReference>
<evidence type="ECO:0000259" key="4">
    <source>
        <dbReference type="Pfam" id="PF08501"/>
    </source>
</evidence>
<keyword evidence="3" id="KW-0418">Kinase</keyword>
<keyword evidence="3" id="KW-0028">Amino-acid biosynthesis</keyword>
<dbReference type="SUPFAM" id="SSF53223">
    <property type="entry name" value="Aminoacid dehydrogenase-like, N-terminal domain"/>
    <property type="match status" value="1"/>
</dbReference>
<dbReference type="GO" id="GO:0009073">
    <property type="term" value="P:aromatic amino acid family biosynthetic process"/>
    <property type="evidence" value="ECO:0007669"/>
    <property type="project" value="UniProtKB-KW"/>
</dbReference>
<feature type="binding site" evidence="3">
    <location>
        <position position="326"/>
    </location>
    <ligand>
        <name>substrate</name>
    </ligand>
</feature>
<dbReference type="GO" id="GO:0000287">
    <property type="term" value="F:magnesium ion binding"/>
    <property type="evidence" value="ECO:0007669"/>
    <property type="project" value="UniProtKB-UniRule"/>
</dbReference>
<dbReference type="RefSeq" id="WP_187332905.1">
    <property type="nucleotide sequence ID" value="NZ_CP060490.1"/>
</dbReference>
<organism evidence="5 6">
    <name type="scientific">Oscillibacter hominis</name>
    <dbReference type="NCBI Taxonomy" id="2763056"/>
    <lineage>
        <taxon>Bacteria</taxon>
        <taxon>Bacillati</taxon>
        <taxon>Bacillota</taxon>
        <taxon>Clostridia</taxon>
        <taxon>Eubacteriales</taxon>
        <taxon>Oscillospiraceae</taxon>
        <taxon>Oscillibacter</taxon>
    </lineage>
</organism>
<comment type="pathway">
    <text evidence="3">Metabolic intermediate biosynthesis; chorismate biosynthesis; chorismate from D-erythrose 4-phosphate and phosphoenolpyruvate: step 5/7.</text>
</comment>
<keyword evidence="3" id="KW-0460">Magnesium</keyword>
<feature type="binding site" evidence="3">
    <location>
        <position position="262"/>
    </location>
    <ligand>
        <name>Mg(2+)</name>
        <dbReference type="ChEBI" id="CHEBI:18420"/>
    </ligand>
</feature>
<dbReference type="GO" id="GO:0004764">
    <property type="term" value="F:shikimate 3-dehydrogenase (NADP+) activity"/>
    <property type="evidence" value="ECO:0007669"/>
    <property type="project" value="InterPro"/>
</dbReference>
<comment type="catalytic activity">
    <reaction evidence="3">
        <text>shikimate + ATP = 3-phosphoshikimate + ADP + H(+)</text>
        <dbReference type="Rhea" id="RHEA:13121"/>
        <dbReference type="ChEBI" id="CHEBI:15378"/>
        <dbReference type="ChEBI" id="CHEBI:30616"/>
        <dbReference type="ChEBI" id="CHEBI:36208"/>
        <dbReference type="ChEBI" id="CHEBI:145989"/>
        <dbReference type="ChEBI" id="CHEBI:456216"/>
        <dbReference type="EC" id="2.7.1.71"/>
    </reaction>
</comment>
<feature type="binding site" evidence="3">
    <location>
        <begin position="258"/>
        <end position="263"/>
    </location>
    <ligand>
        <name>ATP</name>
        <dbReference type="ChEBI" id="CHEBI:30616"/>
    </ligand>
</feature>
<dbReference type="EMBL" id="CP060490">
    <property type="protein sequence ID" value="QNL44304.1"/>
    <property type="molecule type" value="Genomic_DNA"/>
</dbReference>
<sequence length="408" mass="44397">MYGLIGKTLGHSFSPQLHRWMWGCEYRLLPMDEAAAEQFFTQRAFDGVNVTIPYKQLALRLCDEVDDRAERIGAVNTVVNRGGRLYGYNTDYDGLSACIRRAGISLLGRKVLILGTGGTSRTAHAVAEDLGAEEIVTISRSGPDNYENIRRHAGAEILINTTPVGMYPAAGAAAVDIGVFPNLQGVVDAVYNPLTTYLVDQARQRGIPATCGLPMLVIQAQRAGEHFSGRRISDASAEAALRRITAEQTNLVLMGMPGSGKSTVGAMLGKRLGRPFVDLDEEVVRTAGKPISEIFDSGGEDAFRNIESQVLRQVSARHGIVLALGGGTAVREENRYFIRQNGRVYYLQRPLESLSGEGRPLSKSPEAIRALYEERREVYQSMADVSVDCSACGTEEAAAIIAKEWQSL</sequence>
<dbReference type="InterPro" id="IPR000623">
    <property type="entry name" value="Shikimate_kinase/TSH1"/>
</dbReference>
<gene>
    <name evidence="3" type="primary">aroK</name>
    <name evidence="5" type="ORF">H8790_12825</name>
</gene>
<dbReference type="SUPFAM" id="SSF52540">
    <property type="entry name" value="P-loop containing nucleoside triphosphate hydrolases"/>
    <property type="match status" value="1"/>
</dbReference>
<feature type="binding site" evidence="3">
    <location>
        <position position="280"/>
    </location>
    <ligand>
        <name>substrate</name>
    </ligand>
</feature>
<dbReference type="Gene3D" id="3.40.50.300">
    <property type="entry name" value="P-loop containing nucleotide triphosphate hydrolases"/>
    <property type="match status" value="1"/>
</dbReference>
<dbReference type="Gene3D" id="3.40.50.10860">
    <property type="entry name" value="Leucine Dehydrogenase, chain A, domain 1"/>
    <property type="match status" value="1"/>
</dbReference>
<reference evidence="5 6" key="1">
    <citation type="submission" date="2020-08" db="EMBL/GenBank/DDBJ databases">
        <authorList>
            <person name="Liu C."/>
            <person name="Sun Q."/>
        </authorList>
    </citation>
    <scope>NUCLEOTIDE SEQUENCE [LARGE SCALE GENOMIC DNA]</scope>
    <source>
        <strain evidence="5 6">NSJ-62</strain>
    </source>
</reference>
<dbReference type="AlphaFoldDB" id="A0A7G9B423"/>
<protein>
    <recommendedName>
        <fullName evidence="3">Shikimate kinase</fullName>
        <shortName evidence="3">SK</shortName>
        <ecNumber evidence="3">2.7.1.71</ecNumber>
    </recommendedName>
</protein>
<feature type="binding site" evidence="3">
    <location>
        <position position="304"/>
    </location>
    <ligand>
        <name>substrate</name>
    </ligand>
</feature>
<comment type="caution">
    <text evidence="3">Lacks conserved residue(s) required for the propagation of feature annotation.</text>
</comment>
<keyword evidence="3" id="KW-0547">Nucleotide-binding</keyword>
<evidence type="ECO:0000256" key="2">
    <source>
        <dbReference type="ARBA" id="ARBA00023141"/>
    </source>
</evidence>
<dbReference type="InterPro" id="IPR031322">
    <property type="entry name" value="Shikimate/glucono_kinase"/>
</dbReference>
<proteinExistence type="inferred from homology"/>
<dbReference type="Pfam" id="PF08501">
    <property type="entry name" value="Shikimate_dh_N"/>
    <property type="match status" value="1"/>
</dbReference>
<comment type="similarity">
    <text evidence="3">Belongs to the shikimate kinase family.</text>
</comment>
<keyword evidence="3" id="KW-0808">Transferase</keyword>
<dbReference type="GO" id="GO:0005524">
    <property type="term" value="F:ATP binding"/>
    <property type="evidence" value="ECO:0007669"/>
    <property type="project" value="UniProtKB-UniRule"/>
</dbReference>
<dbReference type="GO" id="GO:0009423">
    <property type="term" value="P:chorismate biosynthetic process"/>
    <property type="evidence" value="ECO:0007669"/>
    <property type="project" value="UniProtKB-UniRule"/>
</dbReference>
<evidence type="ECO:0000313" key="6">
    <source>
        <dbReference type="Proteomes" id="UP000515960"/>
    </source>
</evidence>
<dbReference type="EC" id="2.7.1.71" evidence="3"/>
<keyword evidence="3" id="KW-0479">Metal-binding</keyword>
<evidence type="ECO:0000313" key="5">
    <source>
        <dbReference type="EMBL" id="QNL44304.1"/>
    </source>
</evidence>
<dbReference type="GO" id="GO:0019632">
    <property type="term" value="P:shikimate metabolic process"/>
    <property type="evidence" value="ECO:0007669"/>
    <property type="project" value="TreeGrafter"/>
</dbReference>
<feature type="domain" description="Shikimate dehydrogenase substrate binding N-terminal" evidence="4">
    <location>
        <begin position="4"/>
        <end position="78"/>
    </location>
</feature>
<evidence type="ECO:0000256" key="1">
    <source>
        <dbReference type="ARBA" id="ARBA00004871"/>
    </source>
</evidence>
<feature type="binding site" evidence="3">
    <location>
        <position position="375"/>
    </location>
    <ligand>
        <name>substrate</name>
    </ligand>
</feature>
<dbReference type="Pfam" id="PF01202">
    <property type="entry name" value="SKI"/>
    <property type="match status" value="1"/>
</dbReference>
<dbReference type="Proteomes" id="UP000515960">
    <property type="component" value="Chromosome"/>
</dbReference>
<dbReference type="CDD" id="cd00464">
    <property type="entry name" value="SK"/>
    <property type="match status" value="1"/>
</dbReference>
<dbReference type="InterPro" id="IPR013708">
    <property type="entry name" value="Shikimate_DH-bd_N"/>
</dbReference>
<dbReference type="PANTHER" id="PTHR21089:SF1">
    <property type="entry name" value="BIFUNCTIONAL 3-DEHYDROQUINATE DEHYDRATASE_SHIKIMATE DEHYDROGENASE, CHLOROPLASTIC"/>
    <property type="match status" value="1"/>
</dbReference>
<comment type="subcellular location">
    <subcellularLocation>
        <location evidence="3">Cytoplasm</location>
    </subcellularLocation>
</comment>
<dbReference type="GO" id="GO:0050661">
    <property type="term" value="F:NADP binding"/>
    <property type="evidence" value="ECO:0007669"/>
    <property type="project" value="TreeGrafter"/>
</dbReference>
<dbReference type="HAMAP" id="MF_00109">
    <property type="entry name" value="Shikimate_kinase"/>
    <property type="match status" value="1"/>
</dbReference>
<dbReference type="PANTHER" id="PTHR21089">
    <property type="entry name" value="SHIKIMATE DEHYDROGENASE"/>
    <property type="match status" value="1"/>
</dbReference>
<dbReference type="GO" id="GO:0004765">
    <property type="term" value="F:shikimate kinase activity"/>
    <property type="evidence" value="ECO:0007669"/>
    <property type="project" value="UniProtKB-UniRule"/>
</dbReference>
<name>A0A7G9B423_9FIRM</name>
<dbReference type="GO" id="GO:0005829">
    <property type="term" value="C:cytosol"/>
    <property type="evidence" value="ECO:0007669"/>
    <property type="project" value="TreeGrafter"/>
</dbReference>
<keyword evidence="3" id="KW-0067">ATP-binding</keyword>
<dbReference type="GO" id="GO:0008652">
    <property type="term" value="P:amino acid biosynthetic process"/>
    <property type="evidence" value="ECO:0007669"/>
    <property type="project" value="UniProtKB-KW"/>
</dbReference>
<dbReference type="Gene3D" id="3.40.50.720">
    <property type="entry name" value="NAD(P)-binding Rossmann-like Domain"/>
    <property type="match status" value="1"/>
</dbReference>
<dbReference type="UniPathway" id="UPA00053">
    <property type="reaction ID" value="UER00088"/>
</dbReference>
<feature type="binding site" evidence="3">
    <location>
        <position position="359"/>
    </location>
    <ligand>
        <name>ATP</name>
        <dbReference type="ChEBI" id="CHEBI:30616"/>
    </ligand>
</feature>
<comment type="cofactor">
    <cofactor evidence="3">
        <name>Mg(2+)</name>
        <dbReference type="ChEBI" id="CHEBI:18420"/>
    </cofactor>
    <text evidence="3">Binds 1 Mg(2+) ion per subunit.</text>
</comment>
<dbReference type="InterPro" id="IPR046346">
    <property type="entry name" value="Aminoacid_DH-like_N_sf"/>
</dbReference>
<evidence type="ECO:0000256" key="3">
    <source>
        <dbReference type="HAMAP-Rule" id="MF_00109"/>
    </source>
</evidence>
<dbReference type="InterPro" id="IPR036291">
    <property type="entry name" value="NAD(P)-bd_dom_sf"/>
</dbReference>
<comment type="subunit">
    <text evidence="3">Monomer.</text>
</comment>